<evidence type="ECO:0000256" key="1">
    <source>
        <dbReference type="SAM" id="Phobius"/>
    </source>
</evidence>
<organism evidence="3 4">
    <name type="scientific">Halogeometricum rufum</name>
    <dbReference type="NCBI Taxonomy" id="553469"/>
    <lineage>
        <taxon>Archaea</taxon>
        <taxon>Methanobacteriati</taxon>
        <taxon>Methanobacteriota</taxon>
        <taxon>Stenosarchaea group</taxon>
        <taxon>Halobacteria</taxon>
        <taxon>Halobacteriales</taxon>
        <taxon>Haloferacaceae</taxon>
        <taxon>Halogeometricum</taxon>
    </lineage>
</organism>
<dbReference type="GO" id="GO:0006508">
    <property type="term" value="P:proteolysis"/>
    <property type="evidence" value="ECO:0007669"/>
    <property type="project" value="UniProtKB-KW"/>
</dbReference>
<evidence type="ECO:0000259" key="2">
    <source>
        <dbReference type="Pfam" id="PF02517"/>
    </source>
</evidence>
<feature type="transmembrane region" description="Helical" evidence="1">
    <location>
        <begin position="82"/>
        <end position="105"/>
    </location>
</feature>
<keyword evidence="3" id="KW-0645">Protease</keyword>
<feature type="transmembrane region" description="Helical" evidence="1">
    <location>
        <begin position="154"/>
        <end position="178"/>
    </location>
</feature>
<dbReference type="Pfam" id="PF02517">
    <property type="entry name" value="Rce1-like"/>
    <property type="match status" value="1"/>
</dbReference>
<keyword evidence="3" id="KW-0378">Hydrolase</keyword>
<dbReference type="GO" id="GO:0004175">
    <property type="term" value="F:endopeptidase activity"/>
    <property type="evidence" value="ECO:0007669"/>
    <property type="project" value="UniProtKB-ARBA"/>
</dbReference>
<feature type="transmembrane region" description="Helical" evidence="1">
    <location>
        <begin position="234"/>
        <end position="257"/>
    </location>
</feature>
<keyword evidence="4" id="KW-1185">Reference proteome</keyword>
<dbReference type="InterPro" id="IPR042150">
    <property type="entry name" value="MmRce1-like"/>
</dbReference>
<dbReference type="AlphaFoldDB" id="A0A1I6IHY7"/>
<dbReference type="PANTHER" id="PTHR35797">
    <property type="entry name" value="PROTEASE-RELATED"/>
    <property type="match status" value="1"/>
</dbReference>
<feature type="transmembrane region" description="Helical" evidence="1">
    <location>
        <begin position="12"/>
        <end position="30"/>
    </location>
</feature>
<feature type="transmembrane region" description="Helical" evidence="1">
    <location>
        <begin position="184"/>
        <end position="202"/>
    </location>
</feature>
<gene>
    <name evidence="3" type="ORF">SAMN04487947_3292</name>
</gene>
<evidence type="ECO:0000313" key="4">
    <source>
        <dbReference type="Proteomes" id="UP000198531"/>
    </source>
</evidence>
<dbReference type="RefSeq" id="WP_089809607.1">
    <property type="nucleotide sequence ID" value="NZ_FOYT01000003.1"/>
</dbReference>
<dbReference type="PANTHER" id="PTHR35797:SF1">
    <property type="entry name" value="PROTEASE"/>
    <property type="match status" value="1"/>
</dbReference>
<accession>A0A1I6IHY7</accession>
<feature type="transmembrane region" description="Helical" evidence="1">
    <location>
        <begin position="42"/>
        <end position="61"/>
    </location>
</feature>
<reference evidence="4" key="1">
    <citation type="submission" date="2016-10" db="EMBL/GenBank/DDBJ databases">
        <authorList>
            <person name="Varghese N."/>
            <person name="Submissions S."/>
        </authorList>
    </citation>
    <scope>NUCLEOTIDE SEQUENCE [LARGE SCALE GENOMIC DNA]</scope>
    <source>
        <strain evidence="4">CGMCC 1.7736</strain>
    </source>
</reference>
<feature type="domain" description="CAAX prenyl protease 2/Lysostaphin resistance protein A-like" evidence="2">
    <location>
        <begin position="121"/>
        <end position="222"/>
    </location>
</feature>
<proteinExistence type="predicted"/>
<name>A0A1I6IHY7_9EURY</name>
<protein>
    <submittedName>
        <fullName evidence="3">Membrane protease YdiL, CAAX protease family</fullName>
    </submittedName>
</protein>
<dbReference type="OrthoDB" id="28575at2157"/>
<dbReference type="InterPro" id="IPR003675">
    <property type="entry name" value="Rce1/LyrA-like_dom"/>
</dbReference>
<dbReference type="EMBL" id="FOYT01000003">
    <property type="protein sequence ID" value="SFR66281.1"/>
    <property type="molecule type" value="Genomic_DNA"/>
</dbReference>
<evidence type="ECO:0000313" key="3">
    <source>
        <dbReference type="EMBL" id="SFR66281.1"/>
    </source>
</evidence>
<keyword evidence="1" id="KW-0812">Transmembrane</keyword>
<dbReference type="GO" id="GO:0080120">
    <property type="term" value="P:CAAX-box protein maturation"/>
    <property type="evidence" value="ECO:0007669"/>
    <property type="project" value="UniProtKB-ARBA"/>
</dbReference>
<sequence length="280" mass="29549">MARRSLLDRHPLAVFSAVTYALSWTCWLVWSALPGRPTLRTVAFVLGGFGPFFAATLLTALSGESVRAWLGRVFRFRVAPRYYAVALGLPVVALGLAGLTHWGVLGGTLTPESLPSPLEYPIILALVLLFGGGQEEPGWRGYLLPRLQEEHSSLRAALVVGVVWAAWHAPLFVLPGAIQNDIAPWLYLPQVVAMSVVLTWLTNVSRGSVLPAMLLHAGGNAVVNFYPVGGAAGAVATTGYALLAAVVAVAAIAVTVWKGPSLGATTRETPRDPPVAETGG</sequence>
<keyword evidence="1" id="KW-0472">Membrane</keyword>
<dbReference type="STRING" id="553469.SAMN04487947_3292"/>
<dbReference type="Proteomes" id="UP000198531">
    <property type="component" value="Unassembled WGS sequence"/>
</dbReference>
<keyword evidence="1" id="KW-1133">Transmembrane helix</keyword>